<evidence type="ECO:0000313" key="1">
    <source>
        <dbReference type="EMBL" id="KAK1547375.1"/>
    </source>
</evidence>
<protein>
    <submittedName>
        <fullName evidence="1">Uncharacterized protein</fullName>
    </submittedName>
</protein>
<gene>
    <name evidence="1" type="ORF">CPAR01_01342</name>
</gene>
<reference evidence="1 2" key="1">
    <citation type="submission" date="2016-10" db="EMBL/GenBank/DDBJ databases">
        <title>The genome sequence of Colletotrichum fioriniae PJ7.</title>
        <authorList>
            <person name="Baroncelli R."/>
        </authorList>
    </citation>
    <scope>NUCLEOTIDE SEQUENCE [LARGE SCALE GENOMIC DNA]</scope>
    <source>
        <strain evidence="1 2">IMI 384185</strain>
    </source>
</reference>
<proteinExistence type="predicted"/>
<accession>A0ABQ9T6J6</accession>
<organism evidence="1 2">
    <name type="scientific">Colletotrichum paranaense</name>
    <dbReference type="NCBI Taxonomy" id="1914294"/>
    <lineage>
        <taxon>Eukaryota</taxon>
        <taxon>Fungi</taxon>
        <taxon>Dikarya</taxon>
        <taxon>Ascomycota</taxon>
        <taxon>Pezizomycotina</taxon>
        <taxon>Sordariomycetes</taxon>
        <taxon>Hypocreomycetidae</taxon>
        <taxon>Glomerellales</taxon>
        <taxon>Glomerellaceae</taxon>
        <taxon>Colletotrichum</taxon>
        <taxon>Colletotrichum acutatum species complex</taxon>
    </lineage>
</organism>
<evidence type="ECO:0000313" key="2">
    <source>
        <dbReference type="Proteomes" id="UP001241169"/>
    </source>
</evidence>
<dbReference type="EMBL" id="MOPA01000001">
    <property type="protein sequence ID" value="KAK1547375.1"/>
    <property type="molecule type" value="Genomic_DNA"/>
</dbReference>
<dbReference type="GeneID" id="85369530"/>
<keyword evidence="2" id="KW-1185">Reference proteome</keyword>
<dbReference type="Proteomes" id="UP001241169">
    <property type="component" value="Unassembled WGS sequence"/>
</dbReference>
<dbReference type="RefSeq" id="XP_060356488.1">
    <property type="nucleotide sequence ID" value="XM_060485631.1"/>
</dbReference>
<name>A0ABQ9T6J6_9PEZI</name>
<comment type="caution">
    <text evidence="1">The sequence shown here is derived from an EMBL/GenBank/DDBJ whole genome shotgun (WGS) entry which is preliminary data.</text>
</comment>
<sequence length="83" mass="9181">MPVESIFCLLLQHQSQIIPSRLLTRWDVPAFNPPKETNQPPSTDAVIAASICTPRQTGRCFVSHQTRQKVPAKLLLSAACGLR</sequence>